<dbReference type="PANTHER" id="PTHR48069:SF3">
    <property type="entry name" value="DIHYDROFOLATE REDUCTASE"/>
    <property type="match status" value="1"/>
</dbReference>
<dbReference type="EMBL" id="JAROCB010000001">
    <property type="protein sequence ID" value="MDN4595872.1"/>
    <property type="molecule type" value="Genomic_DNA"/>
</dbReference>
<dbReference type="SUPFAM" id="SSF53597">
    <property type="entry name" value="Dihydrofolate reductase-like"/>
    <property type="match status" value="1"/>
</dbReference>
<comment type="similarity">
    <text evidence="2 7 8">Belongs to the dihydrofolate reductase family.</text>
</comment>
<evidence type="ECO:0000256" key="1">
    <source>
        <dbReference type="ARBA" id="ARBA00004903"/>
    </source>
</evidence>
<comment type="function">
    <text evidence="7">Key enzyme in folate metabolism. Catalyzes an essential reaction for de novo glycine and purine synthesis, and for DNA precursor synthesis.</text>
</comment>
<evidence type="ECO:0000256" key="3">
    <source>
        <dbReference type="ARBA" id="ARBA00012856"/>
    </source>
</evidence>
<dbReference type="RefSeq" id="WP_301215426.1">
    <property type="nucleotide sequence ID" value="NZ_JAROCB010000001.1"/>
</dbReference>
<comment type="caution">
    <text evidence="10">The sequence shown here is derived from an EMBL/GenBank/DDBJ whole genome shotgun (WGS) entry which is preliminary data.</text>
</comment>
<evidence type="ECO:0000256" key="6">
    <source>
        <dbReference type="ARBA" id="ARBA00023002"/>
    </source>
</evidence>
<accession>A0ABT8ISU9</accession>
<dbReference type="CDD" id="cd00209">
    <property type="entry name" value="DHFR"/>
    <property type="match status" value="1"/>
</dbReference>
<evidence type="ECO:0000256" key="7">
    <source>
        <dbReference type="PIRNR" id="PIRNR000194"/>
    </source>
</evidence>
<dbReference type="InterPro" id="IPR017925">
    <property type="entry name" value="DHFR_CS"/>
</dbReference>
<keyword evidence="4 7" id="KW-0554">One-carbon metabolism</keyword>
<evidence type="ECO:0000256" key="2">
    <source>
        <dbReference type="ARBA" id="ARBA00009539"/>
    </source>
</evidence>
<reference evidence="10" key="1">
    <citation type="submission" date="2023-03" db="EMBL/GenBank/DDBJ databases">
        <title>MT1 and MT2 Draft Genomes of Novel Species.</title>
        <authorList>
            <person name="Venkateswaran K."/>
        </authorList>
    </citation>
    <scope>NUCLEOTIDE SEQUENCE</scope>
    <source>
        <strain evidence="10">F6_8S_P_1A</strain>
    </source>
</reference>
<dbReference type="PANTHER" id="PTHR48069">
    <property type="entry name" value="DIHYDROFOLATE REDUCTASE"/>
    <property type="match status" value="1"/>
</dbReference>
<evidence type="ECO:0000313" key="10">
    <source>
        <dbReference type="EMBL" id="MDN4595872.1"/>
    </source>
</evidence>
<keyword evidence="6 7" id="KW-0560">Oxidoreductase</keyword>
<dbReference type="Proteomes" id="UP001174210">
    <property type="component" value="Unassembled WGS sequence"/>
</dbReference>
<gene>
    <name evidence="10" type="ORF">P5G59_01830</name>
</gene>
<protein>
    <recommendedName>
        <fullName evidence="3 7">Dihydrofolate reductase</fullName>
        <ecNumber evidence="3 7">1.5.1.3</ecNumber>
    </recommendedName>
</protein>
<keyword evidence="5 7" id="KW-0521">NADP</keyword>
<dbReference type="InterPro" id="IPR024072">
    <property type="entry name" value="DHFR-like_dom_sf"/>
</dbReference>
<evidence type="ECO:0000259" key="9">
    <source>
        <dbReference type="PROSITE" id="PS51330"/>
    </source>
</evidence>
<proteinExistence type="inferred from homology"/>
<comment type="pathway">
    <text evidence="1 7">Cofactor biosynthesis; tetrahydrofolate biosynthesis; 5,6,7,8-tetrahydrofolate from 7,8-dihydrofolate: step 1/1.</text>
</comment>
<keyword evidence="11" id="KW-1185">Reference proteome</keyword>
<feature type="domain" description="DHFR" evidence="9">
    <location>
        <begin position="2"/>
        <end position="161"/>
    </location>
</feature>
<evidence type="ECO:0000313" key="11">
    <source>
        <dbReference type="Proteomes" id="UP001174210"/>
    </source>
</evidence>
<dbReference type="PROSITE" id="PS00075">
    <property type="entry name" value="DHFR_1"/>
    <property type="match status" value="1"/>
</dbReference>
<comment type="catalytic activity">
    <reaction evidence="7">
        <text>(6S)-5,6,7,8-tetrahydrofolate + NADP(+) = 7,8-dihydrofolate + NADPH + H(+)</text>
        <dbReference type="Rhea" id="RHEA:15009"/>
        <dbReference type="ChEBI" id="CHEBI:15378"/>
        <dbReference type="ChEBI" id="CHEBI:57451"/>
        <dbReference type="ChEBI" id="CHEBI:57453"/>
        <dbReference type="ChEBI" id="CHEBI:57783"/>
        <dbReference type="ChEBI" id="CHEBI:58349"/>
        <dbReference type="EC" id="1.5.1.3"/>
    </reaction>
</comment>
<evidence type="ECO:0000256" key="5">
    <source>
        <dbReference type="ARBA" id="ARBA00022857"/>
    </source>
</evidence>
<name>A0ABT8ISU9_9MICO</name>
<evidence type="ECO:0000256" key="8">
    <source>
        <dbReference type="RuleBase" id="RU004474"/>
    </source>
</evidence>
<evidence type="ECO:0000256" key="4">
    <source>
        <dbReference type="ARBA" id="ARBA00022563"/>
    </source>
</evidence>
<dbReference type="PROSITE" id="PS51330">
    <property type="entry name" value="DHFR_2"/>
    <property type="match status" value="1"/>
</dbReference>
<dbReference type="PRINTS" id="PR00070">
    <property type="entry name" value="DHFR"/>
</dbReference>
<dbReference type="InterPro" id="IPR001796">
    <property type="entry name" value="DHFR_dom"/>
</dbReference>
<dbReference type="InterPro" id="IPR012259">
    <property type="entry name" value="DHFR"/>
</dbReference>
<dbReference type="Gene3D" id="3.40.430.10">
    <property type="entry name" value="Dihydrofolate Reductase, subunit A"/>
    <property type="match status" value="1"/>
</dbReference>
<dbReference type="Pfam" id="PF00186">
    <property type="entry name" value="DHFR_1"/>
    <property type="match status" value="1"/>
</dbReference>
<dbReference type="EC" id="1.5.1.3" evidence="3 7"/>
<sequence>MTLALIWAQANDRVIGAGGVMPWHLTEDLRHFRALTGSDPVVMGRRTWESLPERYRPLPGRTNIVITRRADWAAPGAVVAHSLDDALTAAGDADTVWITGGGELYREALPRADRLEITEIDLDVDGDTQAPEPGDGWTNVEAGEWQTASNGMRYRFVTYTR</sequence>
<organism evidence="10 11">
    <name type="scientific">Leifsonia virtsii</name>
    <dbReference type="NCBI Taxonomy" id="3035915"/>
    <lineage>
        <taxon>Bacteria</taxon>
        <taxon>Bacillati</taxon>
        <taxon>Actinomycetota</taxon>
        <taxon>Actinomycetes</taxon>
        <taxon>Micrococcales</taxon>
        <taxon>Microbacteriaceae</taxon>
        <taxon>Leifsonia</taxon>
    </lineage>
</organism>
<dbReference type="PIRSF" id="PIRSF000194">
    <property type="entry name" value="DHFR"/>
    <property type="match status" value="1"/>
</dbReference>